<comment type="caution">
    <text evidence="8">The sequence shown here is derived from an EMBL/GenBank/DDBJ whole genome shotgun (WGS) entry which is preliminary data.</text>
</comment>
<feature type="region of interest" description="Disordered" evidence="5">
    <location>
        <begin position="1"/>
        <end position="21"/>
    </location>
</feature>
<feature type="transmembrane region" description="Helical" evidence="6">
    <location>
        <begin position="186"/>
        <end position="206"/>
    </location>
</feature>
<feature type="transmembrane region" description="Helical" evidence="6">
    <location>
        <begin position="70"/>
        <end position="89"/>
    </location>
</feature>
<keyword evidence="4 6" id="KW-0472">Membrane</keyword>
<reference evidence="8 9" key="1">
    <citation type="submission" date="2009-05" db="EMBL/GenBank/DDBJ databases">
        <authorList>
            <person name="Setubal J.C."/>
            <person name="Boyle S."/>
            <person name="Crasta O.R."/>
            <person name="Gillespie J.J."/>
            <person name="Kenyon R.W."/>
            <person name="Lu J."/>
            <person name="Mane S."/>
            <person name="Nagrani S."/>
            <person name="Shallom J.M."/>
            <person name="Shallom S."/>
            <person name="Shukla M."/>
            <person name="Snyder E.E."/>
            <person name="Sobral B.W."/>
            <person name="Wattam A.R."/>
            <person name="Will R."/>
            <person name="Williams K."/>
            <person name="Yoo H."/>
            <person name="Munk C."/>
            <person name="Tapia R."/>
            <person name="Green L."/>
            <person name="Rogers Y."/>
            <person name="Detter J.C."/>
            <person name="Bruce D."/>
            <person name="Brettin T.S."/>
            <person name="Tsolis R."/>
        </authorList>
    </citation>
    <scope>NUCLEOTIDE SEQUENCE [LARGE SCALE GENOMIC DNA]</scope>
    <source>
        <strain evidence="8 9">LMG 3301</strain>
    </source>
</reference>
<dbReference type="GO" id="GO:0016020">
    <property type="term" value="C:membrane"/>
    <property type="evidence" value="ECO:0007669"/>
    <property type="project" value="UniProtKB-SubCell"/>
</dbReference>
<evidence type="ECO:0000259" key="7">
    <source>
        <dbReference type="PROSITE" id="PS50850"/>
    </source>
</evidence>
<dbReference type="EMBL" id="ACQA01000001">
    <property type="protein sequence ID" value="EEQ96697.1"/>
    <property type="molecule type" value="Genomic_DNA"/>
</dbReference>
<feature type="transmembrane region" description="Helical" evidence="6">
    <location>
        <begin position="257"/>
        <end position="282"/>
    </location>
</feature>
<dbReference type="PANTHER" id="PTHR23514:SF13">
    <property type="entry name" value="INNER MEMBRANE PROTEIN YBJJ"/>
    <property type="match status" value="1"/>
</dbReference>
<proteinExistence type="predicted"/>
<dbReference type="InterPro" id="IPR011701">
    <property type="entry name" value="MFS"/>
</dbReference>
<gene>
    <name evidence="8" type="ORF">OINT_1002153</name>
</gene>
<feature type="transmembrane region" description="Helical" evidence="6">
    <location>
        <begin position="379"/>
        <end position="400"/>
    </location>
</feature>
<dbReference type="HOGENOM" id="CLU_035309_1_1_5"/>
<dbReference type="Pfam" id="PF07690">
    <property type="entry name" value="MFS_1"/>
    <property type="match status" value="2"/>
</dbReference>
<dbReference type="Proteomes" id="UP000004386">
    <property type="component" value="Unassembled WGS sequence"/>
</dbReference>
<dbReference type="PROSITE" id="PS50850">
    <property type="entry name" value="MFS"/>
    <property type="match status" value="1"/>
</dbReference>
<sequence>MRQRTATEGQMEQVSGREDAAPTRAPIVTRERIAVALLFLMNGYVFGGWAPKIPEFAARLGLDSAGMGLMILVFGLGSLAMMPVAGALSAHRGSGIVVRMFALAFIPALLIIAVVPNVVTAVIVMFYFGGTMAAMDVSMNANAVAVEKKMRRAIMSSCHAFWSLGGLIGAASGGFLIAQFGSTVHALVTTVVAAILIAVAWPSIIADTVHHHSGAEKQKLTLPRNPLPWLVGVMALFSMVPEGAIIDWGAYHMRQDLGASVTVAGFGFAAFSGAMAIMRFAGDLVRDRFGAVKTLRACTTIAIIGMLIVGLGNSSTTAIIGFAICGIGISNMVPIAFSMAGNMPGVNPSVGLSIATTLGYSGMLVAPSLIGFVAKHSGFGVVFLALPVLLLVVLAFSSLARYADQKH</sequence>
<feature type="transmembrane region" description="Helical" evidence="6">
    <location>
        <begin position="349"/>
        <end position="373"/>
    </location>
</feature>
<organism evidence="8 9">
    <name type="scientific">Brucella intermedia LMG 3301</name>
    <dbReference type="NCBI Taxonomy" id="641118"/>
    <lineage>
        <taxon>Bacteria</taxon>
        <taxon>Pseudomonadati</taxon>
        <taxon>Pseudomonadota</taxon>
        <taxon>Alphaproteobacteria</taxon>
        <taxon>Hyphomicrobiales</taxon>
        <taxon>Brucellaceae</taxon>
        <taxon>Brucella/Ochrobactrum group</taxon>
        <taxon>Brucella</taxon>
    </lineage>
</organism>
<dbReference type="PANTHER" id="PTHR23514">
    <property type="entry name" value="BYPASS OF STOP CODON PROTEIN 6"/>
    <property type="match status" value="1"/>
</dbReference>
<feature type="compositionally biased region" description="Polar residues" evidence="5">
    <location>
        <begin position="1"/>
        <end position="13"/>
    </location>
</feature>
<evidence type="ECO:0000256" key="1">
    <source>
        <dbReference type="ARBA" id="ARBA00004141"/>
    </source>
</evidence>
<protein>
    <submittedName>
        <fullName evidence="8">Membrane protein mosC</fullName>
    </submittedName>
</protein>
<feature type="transmembrane region" description="Helical" evidence="6">
    <location>
        <begin position="318"/>
        <end position="337"/>
    </location>
</feature>
<feature type="domain" description="Major facilitator superfamily (MFS) profile" evidence="7">
    <location>
        <begin position="31"/>
        <end position="405"/>
    </location>
</feature>
<feature type="transmembrane region" description="Helical" evidence="6">
    <location>
        <begin position="121"/>
        <end position="139"/>
    </location>
</feature>
<dbReference type="GO" id="GO:0022857">
    <property type="term" value="F:transmembrane transporter activity"/>
    <property type="evidence" value="ECO:0007669"/>
    <property type="project" value="InterPro"/>
</dbReference>
<dbReference type="InterPro" id="IPR020846">
    <property type="entry name" value="MFS_dom"/>
</dbReference>
<evidence type="ECO:0000313" key="9">
    <source>
        <dbReference type="Proteomes" id="UP000004386"/>
    </source>
</evidence>
<evidence type="ECO:0000256" key="4">
    <source>
        <dbReference type="ARBA" id="ARBA00023136"/>
    </source>
</evidence>
<dbReference type="Gene3D" id="1.20.1250.20">
    <property type="entry name" value="MFS general substrate transporter like domains"/>
    <property type="match status" value="2"/>
</dbReference>
<evidence type="ECO:0000256" key="6">
    <source>
        <dbReference type="SAM" id="Phobius"/>
    </source>
</evidence>
<feature type="transmembrane region" description="Helical" evidence="6">
    <location>
        <begin position="160"/>
        <end position="180"/>
    </location>
</feature>
<feature type="transmembrane region" description="Helical" evidence="6">
    <location>
        <begin position="33"/>
        <end position="50"/>
    </location>
</feature>
<dbReference type="InterPro" id="IPR051788">
    <property type="entry name" value="MFS_Transporter"/>
</dbReference>
<keyword evidence="3 6" id="KW-1133">Transmembrane helix</keyword>
<comment type="subcellular location">
    <subcellularLocation>
        <location evidence="1">Membrane</location>
        <topology evidence="1">Multi-pass membrane protein</topology>
    </subcellularLocation>
</comment>
<keyword evidence="2 6" id="KW-0812">Transmembrane</keyword>
<dbReference type="AlphaFoldDB" id="C4WIE0"/>
<dbReference type="SUPFAM" id="SSF103473">
    <property type="entry name" value="MFS general substrate transporter"/>
    <property type="match status" value="1"/>
</dbReference>
<dbReference type="InterPro" id="IPR036259">
    <property type="entry name" value="MFS_trans_sf"/>
</dbReference>
<evidence type="ECO:0000256" key="5">
    <source>
        <dbReference type="SAM" id="MobiDB-lite"/>
    </source>
</evidence>
<evidence type="ECO:0000256" key="2">
    <source>
        <dbReference type="ARBA" id="ARBA00022692"/>
    </source>
</evidence>
<dbReference type="CDD" id="cd17393">
    <property type="entry name" value="MFS_MosC_like"/>
    <property type="match status" value="1"/>
</dbReference>
<accession>C4WIE0</accession>
<feature type="transmembrane region" description="Helical" evidence="6">
    <location>
        <begin position="294"/>
        <end position="312"/>
    </location>
</feature>
<feature type="transmembrane region" description="Helical" evidence="6">
    <location>
        <begin position="96"/>
        <end position="115"/>
    </location>
</feature>
<feature type="transmembrane region" description="Helical" evidence="6">
    <location>
        <begin position="227"/>
        <end position="251"/>
    </location>
</feature>
<evidence type="ECO:0000256" key="3">
    <source>
        <dbReference type="ARBA" id="ARBA00022989"/>
    </source>
</evidence>
<evidence type="ECO:0000313" key="8">
    <source>
        <dbReference type="EMBL" id="EEQ96697.1"/>
    </source>
</evidence>
<name>C4WIE0_9HYPH</name>